<proteinExistence type="inferred from homology"/>
<evidence type="ECO:0000256" key="1">
    <source>
        <dbReference type="ARBA" id="ARBA00004170"/>
    </source>
</evidence>
<evidence type="ECO:0000256" key="9">
    <source>
        <dbReference type="ARBA" id="ARBA00022946"/>
    </source>
</evidence>
<organism evidence="26 27">
    <name type="scientific">Actinomycetospora cinnamomea</name>
    <dbReference type="NCBI Taxonomy" id="663609"/>
    <lineage>
        <taxon>Bacteria</taxon>
        <taxon>Bacillati</taxon>
        <taxon>Actinomycetota</taxon>
        <taxon>Actinomycetes</taxon>
        <taxon>Pseudonocardiales</taxon>
        <taxon>Pseudonocardiaceae</taxon>
        <taxon>Actinomycetospora</taxon>
    </lineage>
</organism>
<reference evidence="26 27" key="1">
    <citation type="submission" date="2018-04" db="EMBL/GenBank/DDBJ databases">
        <title>Genomic Encyclopedia of Type Strains, Phase IV (KMG-IV): sequencing the most valuable type-strain genomes for metagenomic binning, comparative biology and taxonomic classification.</title>
        <authorList>
            <person name="Goeker M."/>
        </authorList>
    </citation>
    <scope>NUCLEOTIDE SEQUENCE [LARGE SCALE GENOMIC DNA]</scope>
    <source>
        <strain evidence="26 27">DSM 45771</strain>
    </source>
</reference>
<dbReference type="Gene3D" id="3.10.129.10">
    <property type="entry name" value="Hotdog Thioesterase"/>
    <property type="match status" value="1"/>
</dbReference>
<dbReference type="InterPro" id="IPR006683">
    <property type="entry name" value="Thioestr_dom"/>
</dbReference>
<dbReference type="AlphaFoldDB" id="A0A2U1FD53"/>
<evidence type="ECO:0000256" key="24">
    <source>
        <dbReference type="SAM" id="MobiDB-lite"/>
    </source>
</evidence>
<evidence type="ECO:0000256" key="7">
    <source>
        <dbReference type="ARBA" id="ARBA00022801"/>
    </source>
</evidence>
<keyword evidence="7" id="KW-0378">Hydrolase</keyword>
<dbReference type="GO" id="GO:0006631">
    <property type="term" value="P:fatty acid metabolic process"/>
    <property type="evidence" value="ECO:0007669"/>
    <property type="project" value="UniProtKB-KW"/>
</dbReference>
<keyword evidence="4" id="KW-1003">Cell membrane</keyword>
<feature type="domain" description="Thioesterase" evidence="25">
    <location>
        <begin position="79"/>
        <end position="138"/>
    </location>
</feature>
<keyword evidence="6" id="KW-0053">Apoptosis</keyword>
<evidence type="ECO:0000256" key="10">
    <source>
        <dbReference type="ARBA" id="ARBA00023098"/>
    </source>
</evidence>
<evidence type="ECO:0000313" key="26">
    <source>
        <dbReference type="EMBL" id="PVZ10137.1"/>
    </source>
</evidence>
<evidence type="ECO:0000256" key="12">
    <source>
        <dbReference type="ARBA" id="ARBA00023273"/>
    </source>
</evidence>
<sequence>MGNVRRVPTSTIEPPADAEAPRRHPKAPGPGERTREHHSQCRGCADVPGSLRIRSWVEDDGVSVRSRFDVLDEHQGGPGLLHGGLLMTAFDDALGTAHTQVVRAAVTARMETDFRRPVPVGTTLWLRSRVDAVVGRKVYTSGVAYLGELDGEVAGTARALFVKVGAEHFLKHSRPEDLEALGASREVIEAARAAP</sequence>
<dbReference type="GO" id="GO:0005737">
    <property type="term" value="C:cytoplasm"/>
    <property type="evidence" value="ECO:0007669"/>
    <property type="project" value="UniProtKB-SubCell"/>
</dbReference>
<evidence type="ECO:0000256" key="19">
    <source>
        <dbReference type="ARBA" id="ARBA00047588"/>
    </source>
</evidence>
<evidence type="ECO:0000256" key="21">
    <source>
        <dbReference type="ARBA" id="ARBA00047969"/>
    </source>
</evidence>
<keyword evidence="9" id="KW-0809">Transit peptide</keyword>
<comment type="catalytic activity">
    <reaction evidence="19">
        <text>octanoyl-CoA + H2O = octanoate + CoA + H(+)</text>
        <dbReference type="Rhea" id="RHEA:30143"/>
        <dbReference type="ChEBI" id="CHEBI:15377"/>
        <dbReference type="ChEBI" id="CHEBI:15378"/>
        <dbReference type="ChEBI" id="CHEBI:25646"/>
        <dbReference type="ChEBI" id="CHEBI:57287"/>
        <dbReference type="ChEBI" id="CHEBI:57386"/>
    </reaction>
    <physiologicalReaction direction="left-to-right" evidence="19">
        <dbReference type="Rhea" id="RHEA:30144"/>
    </physiologicalReaction>
</comment>
<dbReference type="SUPFAM" id="SSF54637">
    <property type="entry name" value="Thioesterase/thiol ester dehydrase-isomerase"/>
    <property type="match status" value="1"/>
</dbReference>
<evidence type="ECO:0000256" key="22">
    <source>
        <dbReference type="ARBA" id="ARBA00048074"/>
    </source>
</evidence>
<keyword evidence="5" id="KW-0963">Cytoplasm</keyword>
<evidence type="ECO:0000256" key="13">
    <source>
        <dbReference type="ARBA" id="ARBA00035852"/>
    </source>
</evidence>
<comment type="catalytic activity">
    <reaction evidence="13">
        <text>(5Z,8Z,11Z,14Z)-eicosatetraenoyl-CoA + H2O = (5Z,8Z,11Z,14Z)-eicosatetraenoate + CoA + H(+)</text>
        <dbReference type="Rhea" id="RHEA:40151"/>
        <dbReference type="ChEBI" id="CHEBI:15377"/>
        <dbReference type="ChEBI" id="CHEBI:15378"/>
        <dbReference type="ChEBI" id="CHEBI:32395"/>
        <dbReference type="ChEBI" id="CHEBI:57287"/>
        <dbReference type="ChEBI" id="CHEBI:57368"/>
    </reaction>
    <physiologicalReaction direction="left-to-right" evidence="13">
        <dbReference type="Rhea" id="RHEA:40152"/>
    </physiologicalReaction>
</comment>
<keyword evidence="12" id="KW-0966">Cell projection</keyword>
<comment type="catalytic activity">
    <reaction evidence="21">
        <text>decanoyl-CoA + H2O = decanoate + CoA + H(+)</text>
        <dbReference type="Rhea" id="RHEA:40059"/>
        <dbReference type="ChEBI" id="CHEBI:15377"/>
        <dbReference type="ChEBI" id="CHEBI:15378"/>
        <dbReference type="ChEBI" id="CHEBI:27689"/>
        <dbReference type="ChEBI" id="CHEBI:57287"/>
        <dbReference type="ChEBI" id="CHEBI:61430"/>
    </reaction>
    <physiologicalReaction direction="left-to-right" evidence="21">
        <dbReference type="Rhea" id="RHEA:40060"/>
    </physiologicalReaction>
</comment>
<dbReference type="EMBL" id="QEKW01000005">
    <property type="protein sequence ID" value="PVZ10137.1"/>
    <property type="molecule type" value="Genomic_DNA"/>
</dbReference>
<dbReference type="GO" id="GO:0016020">
    <property type="term" value="C:membrane"/>
    <property type="evidence" value="ECO:0007669"/>
    <property type="project" value="UniProtKB-SubCell"/>
</dbReference>
<dbReference type="InterPro" id="IPR029069">
    <property type="entry name" value="HotDog_dom_sf"/>
</dbReference>
<evidence type="ECO:0000256" key="8">
    <source>
        <dbReference type="ARBA" id="ARBA00022832"/>
    </source>
</evidence>
<protein>
    <recommendedName>
        <fullName evidence="17">Acyl-coenzyme A thioesterase THEM4</fullName>
        <ecNumber evidence="16">3.1.2.2</ecNumber>
    </recommendedName>
    <alternativeName>
        <fullName evidence="18">Thioesterase superfamily member 4</fullName>
    </alternativeName>
</protein>
<comment type="catalytic activity">
    <reaction evidence="20">
        <text>hexadecanoyl-CoA + H2O = hexadecanoate + CoA + H(+)</text>
        <dbReference type="Rhea" id="RHEA:16645"/>
        <dbReference type="ChEBI" id="CHEBI:7896"/>
        <dbReference type="ChEBI" id="CHEBI:15377"/>
        <dbReference type="ChEBI" id="CHEBI:15378"/>
        <dbReference type="ChEBI" id="CHEBI:57287"/>
        <dbReference type="ChEBI" id="CHEBI:57379"/>
        <dbReference type="EC" id="3.1.2.2"/>
    </reaction>
    <physiologicalReaction direction="left-to-right" evidence="20">
        <dbReference type="Rhea" id="RHEA:16646"/>
    </physiologicalReaction>
</comment>
<comment type="subcellular location">
    <subcellularLocation>
        <location evidence="3">Cell projection</location>
        <location evidence="3">Ruffle membrane</location>
    </subcellularLocation>
    <subcellularLocation>
        <location evidence="2">Cytoplasm</location>
    </subcellularLocation>
    <subcellularLocation>
        <location evidence="1">Membrane</location>
        <topology evidence="1">Peripheral membrane protein</topology>
    </subcellularLocation>
</comment>
<keyword evidence="10" id="KW-0443">Lipid metabolism</keyword>
<comment type="catalytic activity">
    <reaction evidence="14">
        <text>(9Z)-octadecenoyl-CoA + H2O = (9Z)-octadecenoate + CoA + H(+)</text>
        <dbReference type="Rhea" id="RHEA:40139"/>
        <dbReference type="ChEBI" id="CHEBI:15377"/>
        <dbReference type="ChEBI" id="CHEBI:15378"/>
        <dbReference type="ChEBI" id="CHEBI:30823"/>
        <dbReference type="ChEBI" id="CHEBI:57287"/>
        <dbReference type="ChEBI" id="CHEBI:57387"/>
    </reaction>
    <physiologicalReaction direction="left-to-right" evidence="14">
        <dbReference type="Rhea" id="RHEA:40140"/>
    </physiologicalReaction>
</comment>
<evidence type="ECO:0000256" key="20">
    <source>
        <dbReference type="ARBA" id="ARBA00047734"/>
    </source>
</evidence>
<evidence type="ECO:0000256" key="2">
    <source>
        <dbReference type="ARBA" id="ARBA00004496"/>
    </source>
</evidence>
<dbReference type="CDD" id="cd03440">
    <property type="entry name" value="hot_dog"/>
    <property type="match status" value="1"/>
</dbReference>
<dbReference type="GO" id="GO:0016787">
    <property type="term" value="F:hydrolase activity"/>
    <property type="evidence" value="ECO:0007669"/>
    <property type="project" value="UniProtKB-KW"/>
</dbReference>
<evidence type="ECO:0000256" key="18">
    <source>
        <dbReference type="ARBA" id="ARBA00043210"/>
    </source>
</evidence>
<keyword evidence="11" id="KW-0472">Membrane</keyword>
<dbReference type="Proteomes" id="UP000245639">
    <property type="component" value="Unassembled WGS sequence"/>
</dbReference>
<evidence type="ECO:0000256" key="17">
    <source>
        <dbReference type="ARBA" id="ARBA00040123"/>
    </source>
</evidence>
<feature type="region of interest" description="Disordered" evidence="24">
    <location>
        <begin position="1"/>
        <end position="43"/>
    </location>
</feature>
<comment type="catalytic activity">
    <reaction evidence="22">
        <text>dodecanoyl-CoA + H2O = dodecanoate + CoA + H(+)</text>
        <dbReference type="Rhea" id="RHEA:30135"/>
        <dbReference type="ChEBI" id="CHEBI:15377"/>
        <dbReference type="ChEBI" id="CHEBI:15378"/>
        <dbReference type="ChEBI" id="CHEBI:18262"/>
        <dbReference type="ChEBI" id="CHEBI:57287"/>
        <dbReference type="ChEBI" id="CHEBI:57375"/>
    </reaction>
    <physiologicalReaction direction="left-to-right" evidence="22">
        <dbReference type="Rhea" id="RHEA:30136"/>
    </physiologicalReaction>
</comment>
<dbReference type="EC" id="3.1.2.2" evidence="16"/>
<dbReference type="OrthoDB" id="5505920at2"/>
<evidence type="ECO:0000256" key="14">
    <source>
        <dbReference type="ARBA" id="ARBA00037002"/>
    </source>
</evidence>
<keyword evidence="8" id="KW-0276">Fatty acid metabolism</keyword>
<evidence type="ECO:0000256" key="3">
    <source>
        <dbReference type="ARBA" id="ARBA00004632"/>
    </source>
</evidence>
<dbReference type="PANTHER" id="PTHR12418:SF19">
    <property type="entry name" value="ACYL-COENZYME A THIOESTERASE THEM4"/>
    <property type="match status" value="1"/>
</dbReference>
<evidence type="ECO:0000256" key="23">
    <source>
        <dbReference type="ARBA" id="ARBA00048180"/>
    </source>
</evidence>
<dbReference type="RefSeq" id="WP_116708379.1">
    <property type="nucleotide sequence ID" value="NZ_QEKW01000005.1"/>
</dbReference>
<dbReference type="InterPro" id="IPR052365">
    <property type="entry name" value="THEM4/THEM5_acyl-CoA_thioest"/>
</dbReference>
<evidence type="ECO:0000256" key="6">
    <source>
        <dbReference type="ARBA" id="ARBA00022703"/>
    </source>
</evidence>
<dbReference type="PANTHER" id="PTHR12418">
    <property type="entry name" value="ACYL-COENZYME A THIOESTERASE THEM4"/>
    <property type="match status" value="1"/>
</dbReference>
<dbReference type="Pfam" id="PF03061">
    <property type="entry name" value="4HBT"/>
    <property type="match status" value="1"/>
</dbReference>
<evidence type="ECO:0000256" key="16">
    <source>
        <dbReference type="ARBA" id="ARBA00038848"/>
    </source>
</evidence>
<comment type="catalytic activity">
    <reaction evidence="23">
        <text>tetradecanoyl-CoA + H2O = tetradecanoate + CoA + H(+)</text>
        <dbReference type="Rhea" id="RHEA:40119"/>
        <dbReference type="ChEBI" id="CHEBI:15377"/>
        <dbReference type="ChEBI" id="CHEBI:15378"/>
        <dbReference type="ChEBI" id="CHEBI:30807"/>
        <dbReference type="ChEBI" id="CHEBI:57287"/>
        <dbReference type="ChEBI" id="CHEBI:57385"/>
    </reaction>
    <physiologicalReaction direction="left-to-right" evidence="23">
        <dbReference type="Rhea" id="RHEA:40120"/>
    </physiologicalReaction>
</comment>
<comment type="caution">
    <text evidence="26">The sequence shown here is derived from an EMBL/GenBank/DDBJ whole genome shotgun (WGS) entry which is preliminary data.</text>
</comment>
<name>A0A2U1FD53_9PSEU</name>
<gene>
    <name evidence="26" type="ORF">C8D89_105213</name>
</gene>
<keyword evidence="27" id="KW-1185">Reference proteome</keyword>
<evidence type="ECO:0000259" key="25">
    <source>
        <dbReference type="Pfam" id="PF03061"/>
    </source>
</evidence>
<accession>A0A2U1FD53</accession>
<evidence type="ECO:0000256" key="5">
    <source>
        <dbReference type="ARBA" id="ARBA00022490"/>
    </source>
</evidence>
<evidence type="ECO:0000256" key="4">
    <source>
        <dbReference type="ARBA" id="ARBA00022475"/>
    </source>
</evidence>
<evidence type="ECO:0000313" key="27">
    <source>
        <dbReference type="Proteomes" id="UP000245639"/>
    </source>
</evidence>
<evidence type="ECO:0000256" key="15">
    <source>
        <dbReference type="ARBA" id="ARBA00038456"/>
    </source>
</evidence>
<comment type="similarity">
    <text evidence="15">Belongs to the THEM4/THEM5 thioesterase family.</text>
</comment>
<evidence type="ECO:0000256" key="11">
    <source>
        <dbReference type="ARBA" id="ARBA00023136"/>
    </source>
</evidence>